<proteinExistence type="inferred from homology"/>
<dbReference type="PRINTS" id="PR01002">
    <property type="entry name" value="FLGFLGJ"/>
</dbReference>
<evidence type="ECO:0000256" key="9">
    <source>
        <dbReference type="ARBA" id="ARBA00023316"/>
    </source>
</evidence>
<evidence type="ECO:0000256" key="8">
    <source>
        <dbReference type="ARBA" id="ARBA00023295"/>
    </source>
</evidence>
<evidence type="ECO:0000256" key="6">
    <source>
        <dbReference type="ARBA" id="ARBA00022764"/>
    </source>
</evidence>
<dbReference type="InterPro" id="IPR019301">
    <property type="entry name" value="Flagellar_prot_FlgJ_N"/>
</dbReference>
<evidence type="ECO:0000259" key="11">
    <source>
        <dbReference type="SMART" id="SM00047"/>
    </source>
</evidence>
<dbReference type="Pfam" id="PF01832">
    <property type="entry name" value="Glucosaminidase"/>
    <property type="match status" value="1"/>
</dbReference>
<evidence type="ECO:0000256" key="7">
    <source>
        <dbReference type="ARBA" id="ARBA00022801"/>
    </source>
</evidence>
<comment type="function">
    <text evidence="1">Flagellum-specific muramidase which hydrolyzes the peptidoglycan layer to assemble the rod structure in the periplasmic space.</text>
</comment>
<evidence type="ECO:0000256" key="1">
    <source>
        <dbReference type="ARBA" id="ARBA00002954"/>
    </source>
</evidence>
<evidence type="ECO:0000256" key="5">
    <source>
        <dbReference type="ARBA" id="ARBA00013433"/>
    </source>
</evidence>
<gene>
    <name evidence="12" type="ORF">MNBD_GAMMA18-23</name>
</gene>
<sequence length="303" mass="33423">MNTPIQQPQSYTDFQSLAKLRTQARDDSQGALRTVAEQFESLFLGMMVKSMRDASIGDQLFNSNAQNTYLEMYDKELSLSLSSQGGIGLADTIVRQLSQNLPTDAESPAVAQPARPFNRDEYIIHKSMPLSSASAPIVTKPESVERFETAEQFVKALWPLAQKAADKLGVEPKVLISQAALETGWGKRIIDVADGQSSYNLFNIKADHRWSGERATVATLEYKGGIAVQQQASFRVYTSYAESFQDYVDFVSHSPRYSEALNKAADAEDYIDALHKGGYATDPDYAAKIKAIMGQVLLAESEV</sequence>
<evidence type="ECO:0000313" key="12">
    <source>
        <dbReference type="EMBL" id="VAW87207.1"/>
    </source>
</evidence>
<dbReference type="GO" id="GO:0004040">
    <property type="term" value="F:amidase activity"/>
    <property type="evidence" value="ECO:0007669"/>
    <property type="project" value="InterPro"/>
</dbReference>
<protein>
    <recommendedName>
        <fullName evidence="5">Peptidoglycan hydrolase FlgJ</fullName>
    </recommendedName>
    <alternativeName>
        <fullName evidence="10">Muramidase FlgJ</fullName>
    </alternativeName>
</protein>
<accession>A0A3B0ZIR3</accession>
<organism evidence="12">
    <name type="scientific">hydrothermal vent metagenome</name>
    <dbReference type="NCBI Taxonomy" id="652676"/>
    <lineage>
        <taxon>unclassified sequences</taxon>
        <taxon>metagenomes</taxon>
        <taxon>ecological metagenomes</taxon>
    </lineage>
</organism>
<evidence type="ECO:0000256" key="4">
    <source>
        <dbReference type="ARBA" id="ARBA00007974"/>
    </source>
</evidence>
<keyword evidence="7 12" id="KW-0378">Hydrolase</keyword>
<dbReference type="InterPro" id="IPR051056">
    <property type="entry name" value="Glycosyl_Hydrolase_73"/>
</dbReference>
<comment type="similarity">
    <text evidence="4">In the C-terminal section; belongs to the glycosyl hydrolase 73 family.</text>
</comment>
<dbReference type="AlphaFoldDB" id="A0A3B0ZIR3"/>
<evidence type="ECO:0000256" key="2">
    <source>
        <dbReference type="ARBA" id="ARBA00004418"/>
    </source>
</evidence>
<dbReference type="GO" id="GO:0071973">
    <property type="term" value="P:bacterial-type flagellum-dependent cell motility"/>
    <property type="evidence" value="ECO:0007669"/>
    <property type="project" value="TreeGrafter"/>
</dbReference>
<keyword evidence="12" id="KW-0282">Flagellum</keyword>
<feature type="domain" description="Mannosyl-glycoprotein endo-beta-N-acetylglucosamidase-like" evidence="11">
    <location>
        <begin position="137"/>
        <end position="302"/>
    </location>
</feature>
<name>A0A3B0ZIR3_9ZZZZ</name>
<dbReference type="GO" id="GO:0016798">
    <property type="term" value="F:hydrolase activity, acting on glycosyl bonds"/>
    <property type="evidence" value="ECO:0007669"/>
    <property type="project" value="UniProtKB-KW"/>
</dbReference>
<dbReference type="GO" id="GO:0042597">
    <property type="term" value="C:periplasmic space"/>
    <property type="evidence" value="ECO:0007669"/>
    <property type="project" value="UniProtKB-SubCell"/>
</dbReference>
<keyword evidence="8" id="KW-0326">Glycosidase</keyword>
<dbReference type="InterPro" id="IPR013377">
    <property type="entry name" value="FlgJ"/>
</dbReference>
<comment type="subcellular location">
    <subcellularLocation>
        <location evidence="2">Periplasm</location>
    </subcellularLocation>
</comment>
<comment type="similarity">
    <text evidence="3">In the N-terminal section; belongs to the FlgJ family.</text>
</comment>
<dbReference type="PANTHER" id="PTHR33308:SF9">
    <property type="entry name" value="PEPTIDOGLYCAN HYDROLASE FLGJ"/>
    <property type="match status" value="1"/>
</dbReference>
<reference evidence="12" key="1">
    <citation type="submission" date="2018-06" db="EMBL/GenBank/DDBJ databases">
        <authorList>
            <person name="Zhirakovskaya E."/>
        </authorList>
    </citation>
    <scope>NUCLEOTIDE SEQUENCE</scope>
</reference>
<dbReference type="GO" id="GO:0071555">
    <property type="term" value="P:cell wall organization"/>
    <property type="evidence" value="ECO:0007669"/>
    <property type="project" value="UniProtKB-KW"/>
</dbReference>
<dbReference type="EMBL" id="UOFP01000173">
    <property type="protein sequence ID" value="VAW87207.1"/>
    <property type="molecule type" value="Genomic_DNA"/>
</dbReference>
<keyword evidence="12" id="KW-0966">Cell projection</keyword>
<dbReference type="Gene3D" id="2.10.70.40">
    <property type="entry name" value="peptidoglycan hydrolase"/>
    <property type="match status" value="1"/>
</dbReference>
<dbReference type="PANTHER" id="PTHR33308">
    <property type="entry name" value="PEPTIDOGLYCAN HYDROLASE FLGJ"/>
    <property type="match status" value="1"/>
</dbReference>
<dbReference type="InterPro" id="IPR002901">
    <property type="entry name" value="MGlyc_endo_b_GlcNAc-like_dom"/>
</dbReference>
<dbReference type="Gene3D" id="1.10.530.10">
    <property type="match status" value="1"/>
</dbReference>
<evidence type="ECO:0000256" key="3">
    <source>
        <dbReference type="ARBA" id="ARBA00006880"/>
    </source>
</evidence>
<keyword evidence="6" id="KW-0574">Periplasm</keyword>
<keyword evidence="12" id="KW-0969">Cilium</keyword>
<dbReference type="NCBIfam" id="TIGR02541">
    <property type="entry name" value="flagell_FlgJ"/>
    <property type="match status" value="1"/>
</dbReference>
<evidence type="ECO:0000256" key="10">
    <source>
        <dbReference type="ARBA" id="ARBA00030835"/>
    </source>
</evidence>
<dbReference type="Pfam" id="PF10135">
    <property type="entry name" value="Rod-binding"/>
    <property type="match status" value="1"/>
</dbReference>
<dbReference type="SMART" id="SM00047">
    <property type="entry name" value="LYZ2"/>
    <property type="match status" value="1"/>
</dbReference>
<keyword evidence="9" id="KW-0961">Cell wall biogenesis/degradation</keyword>
<dbReference type="GO" id="GO:0044780">
    <property type="term" value="P:bacterial-type flagellum assembly"/>
    <property type="evidence" value="ECO:0007669"/>
    <property type="project" value="InterPro"/>
</dbReference>